<gene>
    <name evidence="2" type="ORF">DN745_11690</name>
</gene>
<sequence length="379" mass="42537">MSEVDEATSDRVVDLAPSVAAGVLESLGAQSVISFPDLLTHGPVSSDSKRHRKERLKYLRDLYGSLYPGDSESNKGHVDALMRPLEQGYLTTEQLGSAAGRAAKGGRFVIWTTPTFEDRLFLWFACSALLEEGIAHDRISIAEAQILLPSDNPDEARYANLSQLEEEDFEAVFDELFYPEPIYIDTAANLWETFATVSPRQMAKSVGHTRKFFPQFFVFIQDYAFLFPQATDLGGRRRLPEGVQPLHLSEFDADLFAKLSDTEFRSAEDVIDDDILDKYEYLGELVVLARLHVWSKAKKGEEPYIIVEKNDGADGADPLTQFKYKLSARGNALLKDGFEAGRKLPIFTVGNARTYASKTPWVSLRDGLRRDFERFSPAE</sequence>
<evidence type="ECO:0000313" key="3">
    <source>
        <dbReference type="Proteomes" id="UP000249799"/>
    </source>
</evidence>
<organism evidence="2 3">
    <name type="scientific">Bradymonas sediminis</name>
    <dbReference type="NCBI Taxonomy" id="1548548"/>
    <lineage>
        <taxon>Bacteria</taxon>
        <taxon>Deltaproteobacteria</taxon>
        <taxon>Bradymonadales</taxon>
        <taxon>Bradymonadaceae</taxon>
        <taxon>Bradymonas</taxon>
    </lineage>
</organism>
<evidence type="ECO:0000259" key="1">
    <source>
        <dbReference type="Pfam" id="PF08874"/>
    </source>
</evidence>
<dbReference type="InterPro" id="IPR014973">
    <property type="entry name" value="DUF1835"/>
</dbReference>
<dbReference type="OrthoDB" id="5498253at2"/>
<dbReference type="Proteomes" id="UP000249799">
    <property type="component" value="Chromosome"/>
</dbReference>
<dbReference type="KEGG" id="bsed:DN745_11690"/>
<dbReference type="AlphaFoldDB" id="A0A2Z4FMC1"/>
<name>A0A2Z4FMC1_9DELT</name>
<keyword evidence="3" id="KW-1185">Reference proteome</keyword>
<proteinExistence type="predicted"/>
<dbReference type="EMBL" id="CP030032">
    <property type="protein sequence ID" value="AWV89965.1"/>
    <property type="molecule type" value="Genomic_DNA"/>
</dbReference>
<dbReference type="RefSeq" id="WP_111335063.1">
    <property type="nucleotide sequence ID" value="NZ_CP030032.1"/>
</dbReference>
<feature type="domain" description="DUF1835" evidence="1">
    <location>
        <begin position="28"/>
        <end position="130"/>
    </location>
</feature>
<evidence type="ECO:0000313" key="2">
    <source>
        <dbReference type="EMBL" id="AWV89965.1"/>
    </source>
</evidence>
<accession>A0A2Z4FMC1</accession>
<reference evidence="2 3" key="1">
    <citation type="submission" date="2018-06" db="EMBL/GenBank/DDBJ databases">
        <title>Lujinxingia sediminis gen. nov. sp. nov., a new facultative anaerobic member of the class Deltaproteobacteria, and proposal of Lujinxingaceae fam. nov.</title>
        <authorList>
            <person name="Guo L.-Y."/>
            <person name="Li C.-M."/>
            <person name="Wang S."/>
            <person name="Du Z.-J."/>
        </authorList>
    </citation>
    <scope>NUCLEOTIDE SEQUENCE [LARGE SCALE GENOMIC DNA]</scope>
    <source>
        <strain evidence="2 3">FA350</strain>
    </source>
</reference>
<dbReference type="Pfam" id="PF08874">
    <property type="entry name" value="DUF1835"/>
    <property type="match status" value="1"/>
</dbReference>
<protein>
    <recommendedName>
        <fullName evidence="1">DUF1835 domain-containing protein</fullName>
    </recommendedName>
</protein>